<sequence>MPSRPFSILVVFLTVVAIYSIRSVSSRDPTSLFFSPRAGYAPAYSTIRKEQAEGFISAVSNATRHVAPKSNKEVKKLCVGIPSIARKGARYLRTAVGSLLEGLTPEERDEIALIVFIPHSDPTIHPAYTEQWLPELADEVLVYDVSEDQMKHIKEMEQEGGLYREKGLYDYSYLVKACHKTQAPYIAMLEDDTVAMDGWFHRTMAGIEKAETLSALKKASPDFLYLRLFYTEEFLGWNSEDWRTYVLCSTMFVAVPVAALALLRGTFPSAKKLVSTRTMLLSMSISTALILVFFSLGRVTVLPLAAGVNEMPKYGCCSQGFVFPREKALTLVNFLEEKKLGFVDVLTEEYADANGELRWAITPSVIQHVGRRSSKVDDYGPMSKHGLSVAEKIWNFAFERYDAEQLRQEHWYATHRGNKR</sequence>
<keyword evidence="1" id="KW-0812">Transmembrane</keyword>
<dbReference type="InterPro" id="IPR029675">
    <property type="entry name" value="PGAP4"/>
</dbReference>
<keyword evidence="2" id="KW-0732">Signal</keyword>
<feature type="chain" id="PRO_5025611255" evidence="2">
    <location>
        <begin position="27"/>
        <end position="420"/>
    </location>
</feature>
<dbReference type="GO" id="GO:0000139">
    <property type="term" value="C:Golgi membrane"/>
    <property type="evidence" value="ECO:0007669"/>
    <property type="project" value="InterPro"/>
</dbReference>
<feature type="signal peptide" evidence="2">
    <location>
        <begin position="1"/>
        <end position="26"/>
    </location>
</feature>
<dbReference type="PANTHER" id="PTHR31410:SF1">
    <property type="entry name" value="POST-GPI ATTACHMENT TO PROTEINS FACTOR 4"/>
    <property type="match status" value="1"/>
</dbReference>
<keyword evidence="1" id="KW-0472">Membrane</keyword>
<organism evidence="3 4">
    <name type="scientific">Lophiostoma macrostomum CBS 122681</name>
    <dbReference type="NCBI Taxonomy" id="1314788"/>
    <lineage>
        <taxon>Eukaryota</taxon>
        <taxon>Fungi</taxon>
        <taxon>Dikarya</taxon>
        <taxon>Ascomycota</taxon>
        <taxon>Pezizomycotina</taxon>
        <taxon>Dothideomycetes</taxon>
        <taxon>Pleosporomycetidae</taxon>
        <taxon>Pleosporales</taxon>
        <taxon>Lophiostomataceae</taxon>
        <taxon>Lophiostoma</taxon>
    </lineage>
</organism>
<feature type="transmembrane region" description="Helical" evidence="1">
    <location>
        <begin position="284"/>
        <end position="306"/>
    </location>
</feature>
<dbReference type="Proteomes" id="UP000799324">
    <property type="component" value="Unassembled WGS sequence"/>
</dbReference>
<dbReference type="GO" id="GO:0016757">
    <property type="term" value="F:glycosyltransferase activity"/>
    <property type="evidence" value="ECO:0007669"/>
    <property type="project" value="InterPro"/>
</dbReference>
<keyword evidence="1" id="KW-1133">Transmembrane helix</keyword>
<gene>
    <name evidence="3" type="ORF">K491DRAFT_36987</name>
</gene>
<evidence type="ECO:0000256" key="2">
    <source>
        <dbReference type="SAM" id="SignalP"/>
    </source>
</evidence>
<proteinExistence type="predicted"/>
<keyword evidence="4" id="KW-1185">Reference proteome</keyword>
<dbReference type="AlphaFoldDB" id="A0A6A6TMB9"/>
<name>A0A6A6TMB9_9PLEO</name>
<dbReference type="CDD" id="cd22189">
    <property type="entry name" value="PGAP4-like_fungal"/>
    <property type="match status" value="1"/>
</dbReference>
<protein>
    <submittedName>
        <fullName evidence="3">Integral membrane protein-like protein</fullName>
    </submittedName>
</protein>
<dbReference type="EMBL" id="MU004298">
    <property type="protein sequence ID" value="KAF2660596.1"/>
    <property type="molecule type" value="Genomic_DNA"/>
</dbReference>
<evidence type="ECO:0000313" key="4">
    <source>
        <dbReference type="Proteomes" id="UP000799324"/>
    </source>
</evidence>
<feature type="transmembrane region" description="Helical" evidence="1">
    <location>
        <begin position="242"/>
        <end position="263"/>
    </location>
</feature>
<dbReference type="OrthoDB" id="2016523at2759"/>
<dbReference type="PANTHER" id="PTHR31410">
    <property type="entry name" value="TRANSMEMBRANE PROTEIN 246"/>
    <property type="match status" value="1"/>
</dbReference>
<accession>A0A6A6TMB9</accession>
<evidence type="ECO:0000313" key="3">
    <source>
        <dbReference type="EMBL" id="KAF2660596.1"/>
    </source>
</evidence>
<dbReference type="GO" id="GO:0006506">
    <property type="term" value="P:GPI anchor biosynthetic process"/>
    <property type="evidence" value="ECO:0007669"/>
    <property type="project" value="InterPro"/>
</dbReference>
<reference evidence="3" key="1">
    <citation type="journal article" date="2020" name="Stud. Mycol.">
        <title>101 Dothideomycetes genomes: a test case for predicting lifestyles and emergence of pathogens.</title>
        <authorList>
            <person name="Haridas S."/>
            <person name="Albert R."/>
            <person name="Binder M."/>
            <person name="Bloem J."/>
            <person name="Labutti K."/>
            <person name="Salamov A."/>
            <person name="Andreopoulos B."/>
            <person name="Baker S."/>
            <person name="Barry K."/>
            <person name="Bills G."/>
            <person name="Bluhm B."/>
            <person name="Cannon C."/>
            <person name="Castanera R."/>
            <person name="Culley D."/>
            <person name="Daum C."/>
            <person name="Ezra D."/>
            <person name="Gonzalez J."/>
            <person name="Henrissat B."/>
            <person name="Kuo A."/>
            <person name="Liang C."/>
            <person name="Lipzen A."/>
            <person name="Lutzoni F."/>
            <person name="Magnuson J."/>
            <person name="Mondo S."/>
            <person name="Nolan M."/>
            <person name="Ohm R."/>
            <person name="Pangilinan J."/>
            <person name="Park H.-J."/>
            <person name="Ramirez L."/>
            <person name="Alfaro M."/>
            <person name="Sun H."/>
            <person name="Tritt A."/>
            <person name="Yoshinaga Y."/>
            <person name="Zwiers L.-H."/>
            <person name="Turgeon B."/>
            <person name="Goodwin S."/>
            <person name="Spatafora J."/>
            <person name="Crous P."/>
            <person name="Grigoriev I."/>
        </authorList>
    </citation>
    <scope>NUCLEOTIDE SEQUENCE</scope>
    <source>
        <strain evidence="3">CBS 122681</strain>
    </source>
</reference>
<evidence type="ECO:0000256" key="1">
    <source>
        <dbReference type="SAM" id="Phobius"/>
    </source>
</evidence>